<gene>
    <name evidence="2" type="primary">higA-2_2</name>
    <name evidence="2" type="ORF">MBLL_00934</name>
</gene>
<dbReference type="SUPFAM" id="SSF47413">
    <property type="entry name" value="lambda repressor-like DNA-binding domains"/>
    <property type="match status" value="1"/>
</dbReference>
<reference evidence="2" key="1">
    <citation type="submission" date="2019-12" db="EMBL/GenBank/DDBJ databases">
        <authorList>
            <person name="Cremers G."/>
        </authorList>
    </citation>
    <scope>NUCLEOTIDE SEQUENCE</scope>
    <source>
        <strain evidence="2">Mbul2</strain>
        <plasmid evidence="2">1</plasmid>
    </source>
</reference>
<feature type="domain" description="HTH cro/C1-type" evidence="1">
    <location>
        <begin position="56"/>
        <end position="109"/>
    </location>
</feature>
<dbReference type="RefSeq" id="WP_339159549.1">
    <property type="nucleotide sequence ID" value="NZ_LR743510.1"/>
</dbReference>
<keyword evidence="2" id="KW-0614">Plasmid</keyword>
<evidence type="ECO:0000259" key="1">
    <source>
        <dbReference type="PROSITE" id="PS50943"/>
    </source>
</evidence>
<dbReference type="CDD" id="cd00093">
    <property type="entry name" value="HTH_XRE"/>
    <property type="match status" value="1"/>
</dbReference>
<dbReference type="Pfam" id="PF01381">
    <property type="entry name" value="HTH_3"/>
    <property type="match status" value="1"/>
</dbReference>
<dbReference type="Gene3D" id="1.10.260.40">
    <property type="entry name" value="lambda repressor-like DNA-binding domains"/>
    <property type="match status" value="1"/>
</dbReference>
<evidence type="ECO:0000313" key="2">
    <source>
        <dbReference type="EMBL" id="CAA2138013.1"/>
    </source>
</evidence>
<geneLocation type="plasmid" evidence="2">
    <name>1</name>
</geneLocation>
<sequence>MAKITLEEALKRPVTVDRARLDATTEEDIRRYMMEDGFDPDDPSYLDGAAIVLPPRMIRERLGMTQATFAEVIGAPLATLKNWEQGRTMIPPCVRTLLNILDREPEAALRAIMAGRPEAA</sequence>
<dbReference type="PROSITE" id="PS50943">
    <property type="entry name" value="HTH_CROC1"/>
    <property type="match status" value="1"/>
</dbReference>
<accession>A0A679K168</accession>
<organism evidence="2">
    <name type="scientific">Methylobacterium bullatum</name>
    <dbReference type="NCBI Taxonomy" id="570505"/>
    <lineage>
        <taxon>Bacteria</taxon>
        <taxon>Pseudomonadati</taxon>
        <taxon>Pseudomonadota</taxon>
        <taxon>Alphaproteobacteria</taxon>
        <taxon>Hyphomicrobiales</taxon>
        <taxon>Methylobacteriaceae</taxon>
        <taxon>Methylobacterium</taxon>
    </lineage>
</organism>
<dbReference type="InterPro" id="IPR010982">
    <property type="entry name" value="Lambda_DNA-bd_dom_sf"/>
</dbReference>
<protein>
    <submittedName>
        <fullName evidence="2">Antitoxin HigA-2</fullName>
    </submittedName>
</protein>
<dbReference type="GO" id="GO:0003677">
    <property type="term" value="F:DNA binding"/>
    <property type="evidence" value="ECO:0007669"/>
    <property type="project" value="InterPro"/>
</dbReference>
<dbReference type="InterPro" id="IPR001387">
    <property type="entry name" value="Cro/C1-type_HTH"/>
</dbReference>
<dbReference type="EMBL" id="LR743510">
    <property type="protein sequence ID" value="CAA2138013.1"/>
    <property type="molecule type" value="Genomic_DNA"/>
</dbReference>
<name>A0A679K168_9HYPH</name>
<proteinExistence type="predicted"/>
<dbReference type="AlphaFoldDB" id="A0A679K168"/>